<keyword evidence="2" id="KW-0472">Membrane</keyword>
<dbReference type="RefSeq" id="XP_003654360.1">
    <property type="nucleotide sequence ID" value="XM_003654312.1"/>
</dbReference>
<dbReference type="AlphaFoldDB" id="G2R7W5"/>
<organism evidence="3 4">
    <name type="scientific">Thermothielavioides terrestris (strain ATCC 38088 / NRRL 8126)</name>
    <name type="common">Thielavia terrestris</name>
    <dbReference type="NCBI Taxonomy" id="578455"/>
    <lineage>
        <taxon>Eukaryota</taxon>
        <taxon>Fungi</taxon>
        <taxon>Dikarya</taxon>
        <taxon>Ascomycota</taxon>
        <taxon>Pezizomycotina</taxon>
        <taxon>Sordariomycetes</taxon>
        <taxon>Sordariomycetidae</taxon>
        <taxon>Sordariales</taxon>
        <taxon>Chaetomiaceae</taxon>
        <taxon>Thermothielavioides</taxon>
        <taxon>Thermothielavioides terrestris</taxon>
    </lineage>
</organism>
<feature type="region of interest" description="Disordered" evidence="1">
    <location>
        <begin position="120"/>
        <end position="194"/>
    </location>
</feature>
<proteinExistence type="predicted"/>
<feature type="transmembrane region" description="Helical" evidence="2">
    <location>
        <begin position="24"/>
        <end position="46"/>
    </location>
</feature>
<dbReference type="HOGENOM" id="CLU_1152428_0_0_1"/>
<dbReference type="GeneID" id="11516242"/>
<dbReference type="eggNOG" id="ENOG502T4H0">
    <property type="taxonomic scope" value="Eukaryota"/>
</dbReference>
<evidence type="ECO:0000256" key="2">
    <source>
        <dbReference type="SAM" id="Phobius"/>
    </source>
</evidence>
<dbReference type="Proteomes" id="UP000008181">
    <property type="component" value="Chromosome 3"/>
</dbReference>
<dbReference type="OrthoDB" id="4590890at2759"/>
<evidence type="ECO:0000313" key="3">
    <source>
        <dbReference type="EMBL" id="AEO68024.1"/>
    </source>
</evidence>
<reference evidence="3 4" key="1">
    <citation type="journal article" date="2011" name="Nat. Biotechnol.">
        <title>Comparative genomic analysis of the thermophilic biomass-degrading fungi Myceliophthora thermophila and Thielavia terrestris.</title>
        <authorList>
            <person name="Berka R.M."/>
            <person name="Grigoriev I.V."/>
            <person name="Otillar R."/>
            <person name="Salamov A."/>
            <person name="Grimwood J."/>
            <person name="Reid I."/>
            <person name="Ishmael N."/>
            <person name="John T."/>
            <person name="Darmond C."/>
            <person name="Moisan M.-C."/>
            <person name="Henrissat B."/>
            <person name="Coutinho P.M."/>
            <person name="Lombard V."/>
            <person name="Natvig D.O."/>
            <person name="Lindquist E."/>
            <person name="Schmutz J."/>
            <person name="Lucas S."/>
            <person name="Harris P."/>
            <person name="Powlowski J."/>
            <person name="Bellemare A."/>
            <person name="Taylor D."/>
            <person name="Butler G."/>
            <person name="de Vries R.P."/>
            <person name="Allijn I.E."/>
            <person name="van den Brink J."/>
            <person name="Ushinsky S."/>
            <person name="Storms R."/>
            <person name="Powell A.J."/>
            <person name="Paulsen I.T."/>
            <person name="Elbourne L.D.H."/>
            <person name="Baker S.E."/>
            <person name="Magnuson J."/>
            <person name="LaBoissiere S."/>
            <person name="Clutterbuck A.J."/>
            <person name="Martinez D."/>
            <person name="Wogulis M."/>
            <person name="de Leon A.L."/>
            <person name="Rey M.W."/>
            <person name="Tsang A."/>
        </authorList>
    </citation>
    <scope>NUCLEOTIDE SEQUENCE [LARGE SCALE GENOMIC DNA]</scope>
    <source>
        <strain evidence="4">ATCC 38088 / NRRL 8126</strain>
    </source>
</reference>
<gene>
    <name evidence="3" type="ORF">THITE_160321</name>
</gene>
<keyword evidence="2" id="KW-0812">Transmembrane</keyword>
<dbReference type="EMBL" id="CP003011">
    <property type="protein sequence ID" value="AEO68024.1"/>
    <property type="molecule type" value="Genomic_DNA"/>
</dbReference>
<keyword evidence="4" id="KW-1185">Reference proteome</keyword>
<evidence type="ECO:0000313" key="4">
    <source>
        <dbReference type="Proteomes" id="UP000008181"/>
    </source>
</evidence>
<sequence length="241" mass="26118">MAMPLQQGSEAGVQGAQEAGNWTLVQVVVVTVLALVAFGSLVGHIFEWIRSRRIAKEMAAKLDNTVAELGVQQDRAESLEKALGRREAFIQRNVLSGPEAYSAASPECCQCTQCTQASPHEGDNNEFFAIGSEDEDDNSDGQSEAGESNAKSEESWPRVVGDDQAEAPLPVELEEDASRVYHEHSDSSPRESLRAQLDRYWQKNSLEAHPEDVLKQAEGGELTEVEIAVAEAGHGGKQNGD</sequence>
<name>G2R7W5_THETT</name>
<keyword evidence="2" id="KW-1133">Transmembrane helix</keyword>
<feature type="compositionally biased region" description="Basic and acidic residues" evidence="1">
    <location>
        <begin position="176"/>
        <end position="194"/>
    </location>
</feature>
<dbReference type="KEGG" id="ttt:THITE_160321"/>
<protein>
    <submittedName>
        <fullName evidence="3">Uncharacterized protein</fullName>
    </submittedName>
</protein>
<accession>G2R7W5</accession>
<evidence type="ECO:0000256" key="1">
    <source>
        <dbReference type="SAM" id="MobiDB-lite"/>
    </source>
</evidence>